<dbReference type="InterPro" id="IPR028098">
    <property type="entry name" value="Glyco_trans_4-like_N"/>
</dbReference>
<dbReference type="GO" id="GO:0016757">
    <property type="term" value="F:glycosyltransferase activity"/>
    <property type="evidence" value="ECO:0007669"/>
    <property type="project" value="InterPro"/>
</dbReference>
<gene>
    <name evidence="3" type="ORF">BC670_0542</name>
</gene>
<dbReference type="EMBL" id="VFPJ01000001">
    <property type="protein sequence ID" value="TQM39715.1"/>
    <property type="molecule type" value="Genomic_DNA"/>
</dbReference>
<evidence type="ECO:0000313" key="4">
    <source>
        <dbReference type="Proteomes" id="UP000320773"/>
    </source>
</evidence>
<reference evidence="3 4" key="1">
    <citation type="submission" date="2019-06" db="EMBL/GenBank/DDBJ databases">
        <title>Genomic Encyclopedia of Archaeal and Bacterial Type Strains, Phase II (KMG-II): from individual species to whole genera.</title>
        <authorList>
            <person name="Goeker M."/>
        </authorList>
    </citation>
    <scope>NUCLEOTIDE SEQUENCE [LARGE SCALE GENOMIC DNA]</scope>
    <source>
        <strain evidence="3 4">DSM 24789</strain>
    </source>
</reference>
<sequence>MNQKKYKIAQIGFRLNVGGGERVMANLSVFFEKNQIEVHNIIVLNDVSYPYRGTLINLGLFKNESNGVLNKCKRMIFLKNYLKQHQFDFIIDHRFRIKPFQELLIARWLYPCPTIFLVHSYLIHHYIPSNKFLARLIYKNTYKIIAITDVSKHVIEKQYGFQNVQTIYNPIDFELIDKQKECYLDIDYQYIIAIGQMETPIKQFDRLIKAYANSILPNQNIHLLILGEGHLKSSYQILAHQLNLSDKVHFEGFQSNTYHYLKNALFAVLTSKNEGLPNVILESLACETPVVALNCLTGPGELILDHQNGILVENQNFEAFTQALNLFVQDQKLYQFCKEKARQSVLSFSLEQIGKQWLDLMNIYLKKV</sequence>
<dbReference type="AlphaFoldDB" id="A0A543G0X8"/>
<protein>
    <submittedName>
        <fullName evidence="3">Glycosyltransferase involved in cell wall biosynthesis</fullName>
    </submittedName>
</protein>
<dbReference type="PANTHER" id="PTHR12526">
    <property type="entry name" value="GLYCOSYLTRANSFERASE"/>
    <property type="match status" value="1"/>
</dbReference>
<feature type="domain" description="Glycosyl transferase family 1" evidence="1">
    <location>
        <begin position="187"/>
        <end position="343"/>
    </location>
</feature>
<dbReference type="InterPro" id="IPR001296">
    <property type="entry name" value="Glyco_trans_1"/>
</dbReference>
<dbReference type="SUPFAM" id="SSF53756">
    <property type="entry name" value="UDP-Glycosyltransferase/glycogen phosphorylase"/>
    <property type="match status" value="1"/>
</dbReference>
<dbReference type="Pfam" id="PF00534">
    <property type="entry name" value="Glycos_transf_1"/>
    <property type="match status" value="1"/>
</dbReference>
<dbReference type="Proteomes" id="UP000320773">
    <property type="component" value="Unassembled WGS sequence"/>
</dbReference>
<evidence type="ECO:0000313" key="3">
    <source>
        <dbReference type="EMBL" id="TQM39715.1"/>
    </source>
</evidence>
<keyword evidence="3" id="KW-0808">Transferase</keyword>
<evidence type="ECO:0000259" key="1">
    <source>
        <dbReference type="Pfam" id="PF00534"/>
    </source>
</evidence>
<organism evidence="3 4">
    <name type="scientific">Flavobacterium branchiophilum</name>
    <dbReference type="NCBI Taxonomy" id="55197"/>
    <lineage>
        <taxon>Bacteria</taxon>
        <taxon>Pseudomonadati</taxon>
        <taxon>Bacteroidota</taxon>
        <taxon>Flavobacteriia</taxon>
        <taxon>Flavobacteriales</taxon>
        <taxon>Flavobacteriaceae</taxon>
        <taxon>Flavobacterium</taxon>
    </lineage>
</organism>
<name>A0A543G0X8_9FLAO</name>
<dbReference type="Pfam" id="PF13439">
    <property type="entry name" value="Glyco_transf_4"/>
    <property type="match status" value="1"/>
</dbReference>
<dbReference type="RefSeq" id="WP_089080230.1">
    <property type="nucleotide sequence ID" value="NZ_VFPJ01000001.1"/>
</dbReference>
<comment type="caution">
    <text evidence="3">The sequence shown here is derived from an EMBL/GenBank/DDBJ whole genome shotgun (WGS) entry which is preliminary data.</text>
</comment>
<dbReference type="CDD" id="cd03811">
    <property type="entry name" value="GT4_GT28_WabH-like"/>
    <property type="match status" value="1"/>
</dbReference>
<evidence type="ECO:0000259" key="2">
    <source>
        <dbReference type="Pfam" id="PF13439"/>
    </source>
</evidence>
<feature type="domain" description="Glycosyltransferase subfamily 4-like N-terminal" evidence="2">
    <location>
        <begin position="17"/>
        <end position="174"/>
    </location>
</feature>
<accession>A0A543G0X8</accession>
<dbReference type="Gene3D" id="3.40.50.2000">
    <property type="entry name" value="Glycogen Phosphorylase B"/>
    <property type="match status" value="2"/>
</dbReference>
<proteinExistence type="predicted"/>